<evidence type="ECO:0000313" key="2">
    <source>
        <dbReference type="Proteomes" id="UP000030889"/>
    </source>
</evidence>
<dbReference type="Proteomes" id="UP000030889">
    <property type="component" value="Unassembled WGS sequence"/>
</dbReference>
<keyword evidence="2" id="KW-1185">Reference proteome</keyword>
<dbReference type="RefSeq" id="WP_035474426.1">
    <property type="nucleotide sequence ID" value="NZ_JRGF01000023.1"/>
</dbReference>
<protein>
    <recommendedName>
        <fullName evidence="3">Fusion protein</fullName>
    </recommendedName>
</protein>
<reference evidence="1 2" key="1">
    <citation type="submission" date="2014-09" db="EMBL/GenBank/DDBJ databases">
        <title>Alistipes sp. 627, sp. nov., a novel member of the family Rikenellaceae isolated from human faeces.</title>
        <authorList>
            <person name="Shkoporov A.N."/>
            <person name="Chaplin A.V."/>
            <person name="Motuzova O.V."/>
            <person name="Kafarskaia L.I."/>
            <person name="Khokhlova E.V."/>
            <person name="Efimov B.A."/>
        </authorList>
    </citation>
    <scope>NUCLEOTIDE SEQUENCE [LARGE SCALE GENOMIC DNA]</scope>
    <source>
        <strain evidence="1 2">627</strain>
    </source>
</reference>
<accession>A0ABR4YGW9</accession>
<gene>
    <name evidence="1" type="ORF">LG35_09960</name>
</gene>
<evidence type="ECO:0008006" key="3">
    <source>
        <dbReference type="Google" id="ProtNLM"/>
    </source>
</evidence>
<dbReference type="EMBL" id="JRGF01000023">
    <property type="protein sequence ID" value="KHE40397.1"/>
    <property type="molecule type" value="Genomic_DNA"/>
</dbReference>
<comment type="caution">
    <text evidence="1">The sequence shown here is derived from an EMBL/GenBank/DDBJ whole genome shotgun (WGS) entry which is preliminary data.</text>
</comment>
<evidence type="ECO:0000313" key="1">
    <source>
        <dbReference type="EMBL" id="KHE40397.1"/>
    </source>
</evidence>
<sequence>MSKVFLLGANVEIDTEIKTVGIGQIIRMEGYEYDNYVVADITHNSYGYSYCLINLRTYEYVTAETIRPLSQKFGIGFYYDDTAPQFIGTDELRAVIHKAEEIADAEILRKEQKREEQQRTKQRGMEMLRRITPADVQAVIVAELHEDDSDPITDYFGCRNVRTVILDFSYKTREDFAEMRCAAAHFPDTAYLAEYNREYEHREKYSMGHGYWLGENYYSGWIIRKEGCSNAESLIDRYAYTAGCKGGIYVPEVPQTAMPEHLPADAAPQNITVEIIDYSEKAIAVFGDTKPLKEILRSLGGRFSPRLQNNGQTAAGWVFPKRNEQKVRQTLASYLAA</sequence>
<proteinExistence type="predicted"/>
<name>A0ABR4YGW9_9BACT</name>
<organism evidence="1 2">
    <name type="scientific">Alistipes inops</name>
    <dbReference type="NCBI Taxonomy" id="1501391"/>
    <lineage>
        <taxon>Bacteria</taxon>
        <taxon>Pseudomonadati</taxon>
        <taxon>Bacteroidota</taxon>
        <taxon>Bacteroidia</taxon>
        <taxon>Bacteroidales</taxon>
        <taxon>Rikenellaceae</taxon>
        <taxon>Alistipes</taxon>
    </lineage>
</organism>